<keyword evidence="2" id="KW-1185">Reference proteome</keyword>
<organism evidence="1 2">
    <name type="scientific">Franzmannia qiaohouensis</name>
    <dbReference type="NCBI Taxonomy" id="1329370"/>
    <lineage>
        <taxon>Bacteria</taxon>
        <taxon>Pseudomonadati</taxon>
        <taxon>Pseudomonadota</taxon>
        <taxon>Gammaproteobacteria</taxon>
        <taxon>Oceanospirillales</taxon>
        <taxon>Halomonadaceae</taxon>
        <taxon>Franzmannia</taxon>
    </lineage>
</organism>
<dbReference type="Proteomes" id="UP001251374">
    <property type="component" value="Unassembled WGS sequence"/>
</dbReference>
<proteinExistence type="predicted"/>
<comment type="caution">
    <text evidence="1">The sequence shown here is derived from an EMBL/GenBank/DDBJ whole genome shotgun (WGS) entry which is preliminary data.</text>
</comment>
<gene>
    <name evidence="1" type="ORF">QC821_20190</name>
</gene>
<name>A0ABU1HJE7_9GAMM</name>
<accession>A0ABU1HJE7</accession>
<evidence type="ECO:0000313" key="2">
    <source>
        <dbReference type="Proteomes" id="UP001251374"/>
    </source>
</evidence>
<evidence type="ECO:0000313" key="1">
    <source>
        <dbReference type="EMBL" id="MDR5907596.1"/>
    </source>
</evidence>
<dbReference type="RefSeq" id="WP_309725075.1">
    <property type="nucleotide sequence ID" value="NZ_JARWAM010000022.1"/>
</dbReference>
<protein>
    <submittedName>
        <fullName evidence="1">Swt1 family HEPN domain-containing protein</fullName>
    </submittedName>
</protein>
<dbReference type="EMBL" id="JARWAM010000022">
    <property type="protein sequence ID" value="MDR5907596.1"/>
    <property type="molecule type" value="Genomic_DNA"/>
</dbReference>
<sequence>MDISQALKDTENVLRDFISFVMKAKYGQDWFGNAGISEDKIQRWKQRKEEDQKRLAAADERLLYYADFYDIKKLISDNWGTVPEFSAALGKKKEVLFWLERLEGFRNPEAHRRDLLPHQKHLVLGIEGEIRMKLIRYRNKQESREDYYPRIEFARDSLGNGYIPEYVGCVFNTNTKLRPGDKLDFSVTATDPSGETLLFALKKRSSKPPEWQKENNFSIEIEASDIGRRFIVQIIVKSQRDYHQYGDYDDDARFEYEVLPLAL</sequence>
<reference evidence="1 2" key="1">
    <citation type="submission" date="2023-04" db="EMBL/GenBank/DDBJ databases">
        <title>A long-awaited taxogenomic arrangement of the family Halomonadaceae.</title>
        <authorList>
            <person name="De La Haba R."/>
            <person name="Chuvochina M."/>
            <person name="Wittouck S."/>
            <person name="Arahal D.R."/>
            <person name="Sanchez-Porro C."/>
            <person name="Hugenholtz P."/>
            <person name="Ventosa A."/>
        </authorList>
    </citation>
    <scope>NUCLEOTIDE SEQUENCE [LARGE SCALE GENOMIC DNA]</scope>
    <source>
        <strain evidence="1 2">DSM 26770</strain>
    </source>
</reference>